<name>A0ABZ1T5Y0_STRVG</name>
<evidence type="ECO:0000256" key="1">
    <source>
        <dbReference type="SAM" id="SignalP"/>
    </source>
</evidence>
<organism evidence="2 3">
    <name type="scientific">Streptomyces virginiae</name>
    <name type="common">Streptomyces cinnamonensis</name>
    <dbReference type="NCBI Taxonomy" id="1961"/>
    <lineage>
        <taxon>Bacteria</taxon>
        <taxon>Bacillati</taxon>
        <taxon>Actinomycetota</taxon>
        <taxon>Actinomycetes</taxon>
        <taxon>Kitasatosporales</taxon>
        <taxon>Streptomycetaceae</taxon>
        <taxon>Streptomyces</taxon>
    </lineage>
</organism>
<evidence type="ECO:0008006" key="4">
    <source>
        <dbReference type="Google" id="ProtNLM"/>
    </source>
</evidence>
<keyword evidence="1" id="KW-0732">Signal</keyword>
<feature type="chain" id="PRO_5045467307" description="Lipoprotein" evidence="1">
    <location>
        <begin position="25"/>
        <end position="172"/>
    </location>
</feature>
<feature type="signal peptide" evidence="1">
    <location>
        <begin position="1"/>
        <end position="24"/>
    </location>
</feature>
<keyword evidence="3" id="KW-1185">Reference proteome</keyword>
<reference evidence="2" key="1">
    <citation type="submission" date="2022-10" db="EMBL/GenBank/DDBJ databases">
        <title>The complete genomes of actinobacterial strains from the NBC collection.</title>
        <authorList>
            <person name="Joergensen T.S."/>
            <person name="Alvarez Arevalo M."/>
            <person name="Sterndorff E.B."/>
            <person name="Faurdal D."/>
            <person name="Vuksanovic O."/>
            <person name="Mourched A.-S."/>
            <person name="Charusanti P."/>
            <person name="Shaw S."/>
            <person name="Blin K."/>
            <person name="Weber T."/>
        </authorList>
    </citation>
    <scope>NUCLEOTIDE SEQUENCE</scope>
    <source>
        <strain evidence="2">NBC_00248</strain>
    </source>
</reference>
<evidence type="ECO:0000313" key="2">
    <source>
        <dbReference type="EMBL" id="WUQ11269.1"/>
    </source>
</evidence>
<protein>
    <recommendedName>
        <fullName evidence="4">Lipoprotein</fullName>
    </recommendedName>
</protein>
<dbReference type="EMBL" id="CP108090">
    <property type="protein sequence ID" value="WUQ11269.1"/>
    <property type="molecule type" value="Genomic_DNA"/>
</dbReference>
<proteinExistence type="predicted"/>
<accession>A0ABZ1T5Y0</accession>
<evidence type="ECO:0000313" key="3">
    <source>
        <dbReference type="Proteomes" id="UP001432039"/>
    </source>
</evidence>
<dbReference type="Proteomes" id="UP001432039">
    <property type="component" value="Chromosome"/>
</dbReference>
<gene>
    <name evidence="2" type="ORF">OG517_07415</name>
</gene>
<dbReference type="RefSeq" id="WP_328960774.1">
    <property type="nucleotide sequence ID" value="NZ_CP108090.1"/>
</dbReference>
<sequence length="172" mass="17926">MMSPTKIRRVIAPALLTAAVAVLAPQCPGSSSASLLDDAGRSIGRTVRTLDVESDGTRVLTTPAHEIVIPPQADDFTADVNESISSIAAGALSDLDMNDARTVVARGCALKDGAEVLEKEELTEQARSALINFGGNPTLQYRVADLARSMATAERTEATVGQAAIFALCETA</sequence>